<gene>
    <name evidence="1" type="ORF">NM208_g7862</name>
</gene>
<protein>
    <submittedName>
        <fullName evidence="1">Uncharacterized protein</fullName>
    </submittedName>
</protein>
<name>A0ACC1S7M0_9HYPO</name>
<evidence type="ECO:0000313" key="1">
    <source>
        <dbReference type="EMBL" id="KAJ3533715.1"/>
    </source>
</evidence>
<reference evidence="1" key="1">
    <citation type="submission" date="2022-08" db="EMBL/GenBank/DDBJ databases">
        <title>Genome Sequence of Fusarium decemcellulare.</title>
        <authorList>
            <person name="Buettner E."/>
        </authorList>
    </citation>
    <scope>NUCLEOTIDE SEQUENCE</scope>
    <source>
        <strain evidence="1">Babe19</strain>
    </source>
</reference>
<comment type="caution">
    <text evidence="1">The sequence shown here is derived from an EMBL/GenBank/DDBJ whole genome shotgun (WGS) entry which is preliminary data.</text>
</comment>
<dbReference type="EMBL" id="JANRMS010000843">
    <property type="protein sequence ID" value="KAJ3533715.1"/>
    <property type="molecule type" value="Genomic_DNA"/>
</dbReference>
<sequence>MGSIVQPRESQLGFAGLGAMGFGMASNLLKAGFFVRGFDVNPTALEKFAKLGGSASPSIREASAGQSKFFVMVATPEQVDSLVFGPEGLDSSLPRSAILCLFSTLPPQYVKSLKTRLANDGRDDIRLVDCPVSGGRCWRRIMIGGDNDTTQEIWTELEAISAPGRLFRVGPVGAASTLKMLNQHLAGTHIVVAAEALSFAKAMGLSSREAYKILMESDGASWIMGDRGLSMLNADWTPKSAVTIFTKDLRIVNEAADRLLLPCPIASAAFQAFAEREARGHGRDDDASVVCNYEELIGTSVAERDNSGSLVSPGDSPSEPTCPCILLVARDEAWADKLQKAVASCTPGEEPKLKLLHAEGEELEKALGSLPQDSLVGVTGFQQDAWAHLTSQHSHLQFFDYQANISAEEGRFKLLFTANSNRIPAVLEPALGTQFDLTRVTGSLGAATAMFLTVRLARLIHVAAAAECYALAVAEGVSVDLVYELIAGAAGSSVQFAKVIPNMIRRDFTPNPELGIGTLGEALEDLLVLKTQSQRIKFPCRLLDAAHQVFKKVQRDMGSQQVSTAALTAFWVPEGSTDGSKVNGRHEAKI</sequence>
<accession>A0ACC1S7M0</accession>
<organism evidence="1 2">
    <name type="scientific">Fusarium decemcellulare</name>
    <dbReference type="NCBI Taxonomy" id="57161"/>
    <lineage>
        <taxon>Eukaryota</taxon>
        <taxon>Fungi</taxon>
        <taxon>Dikarya</taxon>
        <taxon>Ascomycota</taxon>
        <taxon>Pezizomycotina</taxon>
        <taxon>Sordariomycetes</taxon>
        <taxon>Hypocreomycetidae</taxon>
        <taxon>Hypocreales</taxon>
        <taxon>Nectriaceae</taxon>
        <taxon>Fusarium</taxon>
        <taxon>Fusarium decemcellulare species complex</taxon>
    </lineage>
</organism>
<proteinExistence type="predicted"/>
<dbReference type="Proteomes" id="UP001148629">
    <property type="component" value="Unassembled WGS sequence"/>
</dbReference>
<keyword evidence="2" id="KW-1185">Reference proteome</keyword>
<evidence type="ECO:0000313" key="2">
    <source>
        <dbReference type="Proteomes" id="UP001148629"/>
    </source>
</evidence>